<keyword evidence="2" id="KW-0732">Signal</keyword>
<organism evidence="3 4">
    <name type="scientific">SAR324 cluster bacterium</name>
    <dbReference type="NCBI Taxonomy" id="2024889"/>
    <lineage>
        <taxon>Bacteria</taxon>
        <taxon>Deltaproteobacteria</taxon>
        <taxon>SAR324 cluster</taxon>
    </lineage>
</organism>
<protein>
    <submittedName>
        <fullName evidence="3">Uncharacterized protein</fullName>
    </submittedName>
</protein>
<evidence type="ECO:0000313" key="3">
    <source>
        <dbReference type="EMBL" id="MAH62111.1"/>
    </source>
</evidence>
<feature type="compositionally biased region" description="Low complexity" evidence="1">
    <location>
        <begin position="105"/>
        <end position="120"/>
    </location>
</feature>
<comment type="caution">
    <text evidence="3">The sequence shown here is derived from an EMBL/GenBank/DDBJ whole genome shotgun (WGS) entry which is preliminary data.</text>
</comment>
<feature type="compositionally biased region" description="Basic and acidic residues" evidence="1">
    <location>
        <begin position="121"/>
        <end position="138"/>
    </location>
</feature>
<sequence length="138" mass="15699">MKKAKIWIFSLLLTNSSLLAIDEQPLKATPLDLSQTSKGVAEIVGEFMQDTWDDSEPLREAIGEKSSELWDDSAPLREDLEEKIKDGWNIAEEWSTQKYDELKQSNENSDNSSSWWNSSDSVKKSEDDSATRSLLKEL</sequence>
<proteinExistence type="predicted"/>
<feature type="signal peptide" evidence="2">
    <location>
        <begin position="1"/>
        <end position="20"/>
    </location>
</feature>
<feature type="region of interest" description="Disordered" evidence="1">
    <location>
        <begin position="99"/>
        <end position="138"/>
    </location>
</feature>
<dbReference type="AlphaFoldDB" id="A0A2D6YG18"/>
<name>A0A2D6YG18_9DELT</name>
<dbReference type="EMBL" id="NZEX01000013">
    <property type="protein sequence ID" value="MAH62111.1"/>
    <property type="molecule type" value="Genomic_DNA"/>
</dbReference>
<feature type="chain" id="PRO_5014990813" evidence="2">
    <location>
        <begin position="21"/>
        <end position="138"/>
    </location>
</feature>
<dbReference type="Proteomes" id="UP000226525">
    <property type="component" value="Unassembled WGS sequence"/>
</dbReference>
<accession>A0A2D6YG18</accession>
<gene>
    <name evidence="3" type="ORF">CMN54_01420</name>
</gene>
<evidence type="ECO:0000256" key="1">
    <source>
        <dbReference type="SAM" id="MobiDB-lite"/>
    </source>
</evidence>
<reference evidence="4" key="1">
    <citation type="submission" date="2017-09" db="EMBL/GenBank/DDBJ databases">
        <title>The Reconstruction of 2,631 Draft Metagenome-Assembled Genomes from the Global Oceans.</title>
        <authorList>
            <person name="Tully B.J."/>
            <person name="Graham E.D."/>
            <person name="Heidelberg J.F."/>
        </authorList>
    </citation>
    <scope>NUCLEOTIDE SEQUENCE [LARGE SCALE GENOMIC DNA]</scope>
</reference>
<evidence type="ECO:0000313" key="4">
    <source>
        <dbReference type="Proteomes" id="UP000226525"/>
    </source>
</evidence>
<evidence type="ECO:0000256" key="2">
    <source>
        <dbReference type="SAM" id="SignalP"/>
    </source>
</evidence>